<evidence type="ECO:0000313" key="2">
    <source>
        <dbReference type="Proteomes" id="UP000509750"/>
    </source>
</evidence>
<name>A0A7D5H082_9EURY</name>
<organism evidence="1 2">
    <name type="scientific">Halorarum halophilum</name>
    <dbReference type="NCBI Taxonomy" id="2743090"/>
    <lineage>
        <taxon>Archaea</taxon>
        <taxon>Methanobacteriati</taxon>
        <taxon>Methanobacteriota</taxon>
        <taxon>Stenosarchaea group</taxon>
        <taxon>Halobacteria</taxon>
        <taxon>Halobacteriales</taxon>
        <taxon>Haloferacaceae</taxon>
        <taxon>Halorarum</taxon>
    </lineage>
</organism>
<protein>
    <submittedName>
        <fullName evidence="1">Uncharacterized protein</fullName>
    </submittedName>
</protein>
<dbReference type="GeneID" id="56031470"/>
<keyword evidence="2" id="KW-1185">Reference proteome</keyword>
<dbReference type="EMBL" id="CP058532">
    <property type="protein sequence ID" value="QLG30169.1"/>
    <property type="molecule type" value="Genomic_DNA"/>
</dbReference>
<keyword evidence="1" id="KW-0614">Plasmid</keyword>
<dbReference type="AlphaFoldDB" id="A0A7D5H082"/>
<accession>A0A7D5H082</accession>
<reference evidence="1 2" key="1">
    <citation type="submission" date="2020-07" db="EMBL/GenBank/DDBJ databases">
        <title>Gai3-2, isolated from salt lake.</title>
        <authorList>
            <person name="Cui H."/>
            <person name="Shi X."/>
        </authorList>
    </citation>
    <scope>NUCLEOTIDE SEQUENCE [LARGE SCALE GENOMIC DNA]</scope>
    <source>
        <strain evidence="1 2">Gai3-2</strain>
        <plasmid evidence="1 2">unnamed3</plasmid>
    </source>
</reference>
<proteinExistence type="predicted"/>
<sequence>MSRVAEVGDNLKFTADGAVGFDSEGYVLVPGDDGDRHVKKAAAGTGTTTAFMGVNHKSTYNYDGTQVLTGQPVGVIQDGVANVLAMGGVDYNQGDTLYFPTTGEDAGVASTSDNTNTEVGTVVEGHDDSGGSASDPVLLKVRVDGRV</sequence>
<dbReference type="KEGG" id="halg:HUG10_21515"/>
<gene>
    <name evidence="1" type="ORF">HUG10_21515</name>
</gene>
<geneLocation type="plasmid" evidence="1 2">
    <name>unnamed3</name>
</geneLocation>
<dbReference type="RefSeq" id="WP_179171743.1">
    <property type="nucleotide sequence ID" value="NZ_CP058532.1"/>
</dbReference>
<evidence type="ECO:0000313" key="1">
    <source>
        <dbReference type="EMBL" id="QLG30169.1"/>
    </source>
</evidence>
<dbReference type="Proteomes" id="UP000509750">
    <property type="component" value="Plasmid unnamed3"/>
</dbReference>